<reference evidence="1 2" key="1">
    <citation type="submission" date="2019-01" db="EMBL/GenBank/DDBJ databases">
        <title>Vagococcus silagei sp. nov. isolated from brewer's grain.</title>
        <authorList>
            <person name="Guu J.-R."/>
        </authorList>
    </citation>
    <scope>NUCLEOTIDE SEQUENCE [LARGE SCALE GENOMIC DNA]</scope>
    <source>
        <strain evidence="1 2">2B-2</strain>
    </source>
</reference>
<organism evidence="1 2">
    <name type="scientific">Vagococcus silagei</name>
    <dbReference type="NCBI Taxonomy" id="2508885"/>
    <lineage>
        <taxon>Bacteria</taxon>
        <taxon>Bacillati</taxon>
        <taxon>Bacillota</taxon>
        <taxon>Bacilli</taxon>
        <taxon>Lactobacillales</taxon>
        <taxon>Enterococcaceae</taxon>
        <taxon>Vagococcus</taxon>
    </lineage>
</organism>
<name>A0A4S3B6J1_9ENTE</name>
<dbReference type="Proteomes" id="UP000310506">
    <property type="component" value="Unassembled WGS sequence"/>
</dbReference>
<evidence type="ECO:0000313" key="1">
    <source>
        <dbReference type="EMBL" id="THB61176.1"/>
    </source>
</evidence>
<dbReference type="AlphaFoldDB" id="A0A4S3B6J1"/>
<evidence type="ECO:0000313" key="2">
    <source>
        <dbReference type="Proteomes" id="UP000310506"/>
    </source>
</evidence>
<dbReference type="EMBL" id="SDGV01000015">
    <property type="protein sequence ID" value="THB61176.1"/>
    <property type="molecule type" value="Genomic_DNA"/>
</dbReference>
<accession>A0A4S3B6J1</accession>
<protein>
    <submittedName>
        <fullName evidence="1">DUF2877 domain-containing protein</fullName>
    </submittedName>
</protein>
<keyword evidence="2" id="KW-1185">Reference proteome</keyword>
<dbReference type="InterPro" id="IPR021530">
    <property type="entry name" value="AllH-like"/>
</dbReference>
<comment type="caution">
    <text evidence="1">The sequence shown here is derived from an EMBL/GenBank/DDBJ whole genome shotgun (WGS) entry which is preliminary data.</text>
</comment>
<gene>
    <name evidence="1" type="ORF">ESZ54_06550</name>
</gene>
<sequence length="271" mass="30161">MTKLKISDYLNPLDRFGSVGRVHSIFEHSFNIKIGSQLVNITNHSDYLSSFGIYLPNELFSQVITFISENSLVKIHADQLHFYSYQGIITVNLQAAVTSHLRVESGTVTETAALMLKNQLEALQLENQIGLMIEAETETFFAQMKQADEKETNATQLCEYFIGRGRGLTPSGDDILVAYLTMLRVLGSEGAVIDFKTALELSTRTTTDVSAAYLDAALNGYVNSYVYDLLQNLEHQSVSQIETQIKKIMSIGHTSGKDMLFGMLLALEKQV</sequence>
<proteinExistence type="predicted"/>
<dbReference type="Pfam" id="PF11392">
    <property type="entry name" value="AllH"/>
    <property type="match status" value="1"/>
</dbReference>